<keyword evidence="3" id="KW-0479">Metal-binding</keyword>
<comment type="caution">
    <text evidence="9">The sequence shown here is derived from an EMBL/GenBank/DDBJ whole genome shotgun (WGS) entry which is preliminary data.</text>
</comment>
<dbReference type="GO" id="GO:0016020">
    <property type="term" value="C:membrane"/>
    <property type="evidence" value="ECO:0007669"/>
    <property type="project" value="UniProtKB-SubCell"/>
</dbReference>
<dbReference type="PANTHER" id="PTHR23292:SF6">
    <property type="entry name" value="FI16602P1-RELATED"/>
    <property type="match status" value="1"/>
</dbReference>
<dbReference type="GO" id="GO:0008270">
    <property type="term" value="F:zinc ion binding"/>
    <property type="evidence" value="ECO:0007669"/>
    <property type="project" value="TreeGrafter"/>
</dbReference>
<dbReference type="PANTHER" id="PTHR23292">
    <property type="entry name" value="LIPOPOLYSACCHARIDE-INDUCED TUMOR NECROSIS FACTOR-ALPHA FACTOR"/>
    <property type="match status" value="1"/>
</dbReference>
<dbReference type="AlphaFoldDB" id="A0A178ZWH8"/>
<dbReference type="EMBL" id="LVYI01000002">
    <property type="protein sequence ID" value="OAP63355.1"/>
    <property type="molecule type" value="Genomic_DNA"/>
</dbReference>
<dbReference type="GeneID" id="30006752"/>
<evidence type="ECO:0000256" key="4">
    <source>
        <dbReference type="ARBA" id="ARBA00022833"/>
    </source>
</evidence>
<organism evidence="9 10">
    <name type="scientific">Fonsecaea erecta</name>
    <dbReference type="NCBI Taxonomy" id="1367422"/>
    <lineage>
        <taxon>Eukaryota</taxon>
        <taxon>Fungi</taxon>
        <taxon>Dikarya</taxon>
        <taxon>Ascomycota</taxon>
        <taxon>Pezizomycotina</taxon>
        <taxon>Eurotiomycetes</taxon>
        <taxon>Chaetothyriomycetidae</taxon>
        <taxon>Chaetothyriales</taxon>
        <taxon>Herpotrichiellaceae</taxon>
        <taxon>Fonsecaea</taxon>
    </lineage>
</organism>
<dbReference type="SMART" id="SM00714">
    <property type="entry name" value="LITAF"/>
    <property type="match status" value="1"/>
</dbReference>
<sequence>MNPAFEKPSHGVETQANEVLMPGDLRFQQSNVTGTPNMGPGPMQPPSHEYPEKAYGHPQMPSQQPYGQRSVSGQFRQTVAIPNLGMSAAPVDCPACGQRAMTNVSYHTGNTTHVWAGVACCLTGLLCFVPYLMNSLKDVQHRCGVCGVLLATWHKSGVVEVHMHG</sequence>
<evidence type="ECO:0000256" key="2">
    <source>
        <dbReference type="ARBA" id="ARBA00005975"/>
    </source>
</evidence>
<dbReference type="PROSITE" id="PS51837">
    <property type="entry name" value="LITAF"/>
    <property type="match status" value="1"/>
</dbReference>
<dbReference type="RefSeq" id="XP_018696722.1">
    <property type="nucleotide sequence ID" value="XM_018834098.1"/>
</dbReference>
<dbReference type="Pfam" id="PF10601">
    <property type="entry name" value="zf-LITAF-like"/>
    <property type="match status" value="1"/>
</dbReference>
<feature type="domain" description="LITAF" evidence="8">
    <location>
        <begin position="73"/>
        <end position="155"/>
    </location>
</feature>
<reference evidence="9" key="1">
    <citation type="submission" date="2016-04" db="EMBL/GenBank/DDBJ databases">
        <title>Draft genome of Fonsecaea erecta CBS 125763.</title>
        <authorList>
            <person name="Weiss V.A."/>
            <person name="Vicente V.A."/>
            <person name="Raittz R.T."/>
            <person name="Moreno L.F."/>
            <person name="De Souza E.M."/>
            <person name="Pedrosa F.O."/>
            <person name="Steffens M.B."/>
            <person name="Faoro H."/>
            <person name="Tadra-Sfeir M.Z."/>
            <person name="Najafzadeh M.J."/>
            <person name="Felipe M.S."/>
            <person name="Teixeira M."/>
            <person name="Sun J."/>
            <person name="Xi L."/>
            <person name="Gomes R."/>
            <person name="De Azevedo C.M."/>
            <person name="Salgado C.G."/>
            <person name="Da Silva M.B."/>
            <person name="Nascimento M.F."/>
            <person name="Queiroz-Telles F."/>
            <person name="Attili D.S."/>
            <person name="Gorbushina A."/>
        </authorList>
    </citation>
    <scope>NUCLEOTIDE SEQUENCE [LARGE SCALE GENOMIC DNA]</scope>
    <source>
        <strain evidence="9">CBS 125763</strain>
    </source>
</reference>
<protein>
    <recommendedName>
        <fullName evidence="8">LITAF domain-containing protein</fullName>
    </recommendedName>
</protein>
<evidence type="ECO:0000256" key="1">
    <source>
        <dbReference type="ARBA" id="ARBA00004170"/>
    </source>
</evidence>
<dbReference type="InterPro" id="IPR037519">
    <property type="entry name" value="LITAF_fam"/>
</dbReference>
<comment type="subcellular location">
    <subcellularLocation>
        <location evidence="1">Membrane</location>
        <topology evidence="1">Peripheral membrane protein</topology>
    </subcellularLocation>
</comment>
<feature type="compositionally biased region" description="Polar residues" evidence="6">
    <location>
        <begin position="27"/>
        <end position="36"/>
    </location>
</feature>
<feature type="compositionally biased region" description="Polar residues" evidence="6">
    <location>
        <begin position="60"/>
        <end position="70"/>
    </location>
</feature>
<evidence type="ECO:0000259" key="8">
    <source>
        <dbReference type="PROSITE" id="PS51837"/>
    </source>
</evidence>
<evidence type="ECO:0000256" key="7">
    <source>
        <dbReference type="SAM" id="Phobius"/>
    </source>
</evidence>
<keyword evidence="10" id="KW-1185">Reference proteome</keyword>
<dbReference type="Proteomes" id="UP000078343">
    <property type="component" value="Unassembled WGS sequence"/>
</dbReference>
<accession>A0A178ZWH8</accession>
<keyword evidence="7" id="KW-0812">Transmembrane</keyword>
<dbReference type="InterPro" id="IPR006629">
    <property type="entry name" value="LITAF"/>
</dbReference>
<evidence type="ECO:0000313" key="9">
    <source>
        <dbReference type="EMBL" id="OAP63355.1"/>
    </source>
</evidence>
<evidence type="ECO:0000256" key="6">
    <source>
        <dbReference type="SAM" id="MobiDB-lite"/>
    </source>
</evidence>
<dbReference type="STRING" id="1367422.A0A178ZWH8"/>
<name>A0A178ZWH8_9EURO</name>
<evidence type="ECO:0000256" key="3">
    <source>
        <dbReference type="ARBA" id="ARBA00022723"/>
    </source>
</evidence>
<dbReference type="OrthoDB" id="5599753at2759"/>
<gene>
    <name evidence="9" type="ORF">AYL99_02582</name>
</gene>
<proteinExistence type="inferred from homology"/>
<evidence type="ECO:0000256" key="5">
    <source>
        <dbReference type="ARBA" id="ARBA00023136"/>
    </source>
</evidence>
<keyword evidence="5 7" id="KW-0472">Membrane</keyword>
<keyword evidence="4" id="KW-0862">Zinc</keyword>
<keyword evidence="7" id="KW-1133">Transmembrane helix</keyword>
<feature type="transmembrane region" description="Helical" evidence="7">
    <location>
        <begin position="114"/>
        <end position="132"/>
    </location>
</feature>
<evidence type="ECO:0000313" key="10">
    <source>
        <dbReference type="Proteomes" id="UP000078343"/>
    </source>
</evidence>
<comment type="similarity">
    <text evidence="2">Belongs to the CDIP1/LITAF family.</text>
</comment>
<feature type="region of interest" description="Disordered" evidence="6">
    <location>
        <begin position="1"/>
        <end position="70"/>
    </location>
</feature>